<dbReference type="GO" id="GO:0005634">
    <property type="term" value="C:nucleus"/>
    <property type="evidence" value="ECO:0007669"/>
    <property type="project" value="TreeGrafter"/>
</dbReference>
<dbReference type="PROSITE" id="PS50011">
    <property type="entry name" value="PROTEIN_KINASE_DOM"/>
    <property type="match status" value="1"/>
</dbReference>
<evidence type="ECO:0000256" key="1">
    <source>
        <dbReference type="ARBA" id="ARBA00022679"/>
    </source>
</evidence>
<dbReference type="GO" id="GO:0005737">
    <property type="term" value="C:cytoplasm"/>
    <property type="evidence" value="ECO:0007669"/>
    <property type="project" value="TreeGrafter"/>
</dbReference>
<dbReference type="PROSITE" id="PS00107">
    <property type="entry name" value="PROTEIN_KINASE_ATP"/>
    <property type="match status" value="1"/>
</dbReference>
<protein>
    <submittedName>
        <fullName evidence="11">Aste57867_13317 protein</fullName>
    </submittedName>
</protein>
<keyword evidence="5" id="KW-0652">Protein synthesis inhibitor</keyword>
<dbReference type="Pfam" id="PF00069">
    <property type="entry name" value="Pkinase"/>
    <property type="match status" value="1"/>
</dbReference>
<evidence type="ECO:0000256" key="6">
    <source>
        <dbReference type="ARBA" id="ARBA00037982"/>
    </source>
</evidence>
<dbReference type="AlphaFoldDB" id="A0A485KXU1"/>
<keyword evidence="3" id="KW-0418">Kinase</keyword>
<evidence type="ECO:0000256" key="8">
    <source>
        <dbReference type="SAM" id="MobiDB-lite"/>
    </source>
</evidence>
<name>A0A485KXU1_9STRA</name>
<evidence type="ECO:0000259" key="9">
    <source>
        <dbReference type="PROSITE" id="PS50011"/>
    </source>
</evidence>
<keyword evidence="1" id="KW-0808">Transferase</keyword>
<dbReference type="InterPro" id="IPR000719">
    <property type="entry name" value="Prot_kinase_dom"/>
</dbReference>
<evidence type="ECO:0000256" key="7">
    <source>
        <dbReference type="PROSITE-ProRule" id="PRU10141"/>
    </source>
</evidence>
<dbReference type="Proteomes" id="UP000332933">
    <property type="component" value="Unassembled WGS sequence"/>
</dbReference>
<keyword evidence="4 7" id="KW-0067">ATP-binding</keyword>
<dbReference type="InterPro" id="IPR011009">
    <property type="entry name" value="Kinase-like_dom_sf"/>
</dbReference>
<evidence type="ECO:0000256" key="3">
    <source>
        <dbReference type="ARBA" id="ARBA00022777"/>
    </source>
</evidence>
<evidence type="ECO:0000313" key="11">
    <source>
        <dbReference type="EMBL" id="VFT90156.1"/>
    </source>
</evidence>
<reference evidence="10" key="2">
    <citation type="submission" date="2019-06" db="EMBL/GenBank/DDBJ databases">
        <title>Genomics analysis of Aphanomyces spp. identifies a new class of oomycete effector associated with host adaptation.</title>
        <authorList>
            <person name="Gaulin E."/>
        </authorList>
    </citation>
    <scope>NUCLEOTIDE SEQUENCE</scope>
    <source>
        <strain evidence="10">CBS 578.67</strain>
    </source>
</reference>
<sequence length="505" mass="55424">MDLFASTLSPIAPPDSPCSSSSASSDSRSIRINLSSQFDEAADDDDDEDTHRRRSVRASTRMSLLSAKTDSSTSSIDLSDSFLCKAMSVQDTSVDDDDVSVAARARSTYRHLPKSTPPTPLRAPQWTRSTRRQPAVQRLKRQNSLVSTKVLFTSNGDVSSCVSTFDAFRDIRWIGAGAFSDVYRVTSPLDGQRFAIKKSKHKLRGRRDRDLMLREIRIFDLLAAAAPCAMPYILRYHCAWQEVGHLYIQTELCDGGTLKDLATRRPFTDLDCWKILHDVSQGLHCLHEHGIVHLDIKPANLFLQSDGIRDYVKIGDFGLASVQGDVGSSNEGDSAYMAAELLASSVRHPSADIFSLGVSLVEMASGDPVASQGEAWQALRRGELPRTLATTSSKALVTLLQKMLEPVAQERPTSSELLAHPEVQASAHHRLLDGVNSTPSQVTCGTASVVSSPRRRPTCVPTSPHKDCYVDAELQLIGGCMSPEQAQFAANLMRQFAKEFRASTW</sequence>
<evidence type="ECO:0000256" key="5">
    <source>
        <dbReference type="ARBA" id="ARBA00023193"/>
    </source>
</evidence>
<dbReference type="InterPro" id="IPR017441">
    <property type="entry name" value="Protein_kinase_ATP_BS"/>
</dbReference>
<feature type="region of interest" description="Disordered" evidence="8">
    <location>
        <begin position="108"/>
        <end position="135"/>
    </location>
</feature>
<dbReference type="SMART" id="SM00220">
    <property type="entry name" value="S_TKc"/>
    <property type="match status" value="1"/>
</dbReference>
<dbReference type="PROSITE" id="PS00108">
    <property type="entry name" value="PROTEIN_KINASE_ST"/>
    <property type="match status" value="1"/>
</dbReference>
<feature type="domain" description="Protein kinase" evidence="9">
    <location>
        <begin position="168"/>
        <end position="423"/>
    </location>
</feature>
<dbReference type="Gene3D" id="1.10.510.10">
    <property type="entry name" value="Transferase(Phosphotransferase) domain 1"/>
    <property type="match status" value="1"/>
</dbReference>
<comment type="similarity">
    <text evidence="6">Belongs to the protein kinase superfamily. Ser/Thr protein kinase family. GCN2 subfamily.</text>
</comment>
<feature type="compositionally biased region" description="Low complexity" evidence="8">
    <location>
        <begin position="17"/>
        <end position="31"/>
    </location>
</feature>
<dbReference type="GO" id="GO:0017148">
    <property type="term" value="P:negative regulation of translation"/>
    <property type="evidence" value="ECO:0007669"/>
    <property type="project" value="UniProtKB-KW"/>
</dbReference>
<keyword evidence="12" id="KW-1185">Reference proteome</keyword>
<organism evidence="11 12">
    <name type="scientific">Aphanomyces stellatus</name>
    <dbReference type="NCBI Taxonomy" id="120398"/>
    <lineage>
        <taxon>Eukaryota</taxon>
        <taxon>Sar</taxon>
        <taxon>Stramenopiles</taxon>
        <taxon>Oomycota</taxon>
        <taxon>Saprolegniomycetes</taxon>
        <taxon>Saprolegniales</taxon>
        <taxon>Verrucalvaceae</taxon>
        <taxon>Aphanomyces</taxon>
    </lineage>
</organism>
<accession>A0A485KXU1</accession>
<dbReference type="InterPro" id="IPR050339">
    <property type="entry name" value="CC_SR_Kinase"/>
</dbReference>
<dbReference type="OrthoDB" id="1688503at2759"/>
<dbReference type="GO" id="GO:0005524">
    <property type="term" value="F:ATP binding"/>
    <property type="evidence" value="ECO:0007669"/>
    <property type="project" value="UniProtKB-UniRule"/>
</dbReference>
<dbReference type="InterPro" id="IPR008271">
    <property type="entry name" value="Ser/Thr_kinase_AS"/>
</dbReference>
<evidence type="ECO:0000313" key="10">
    <source>
        <dbReference type="EMBL" id="KAF0695903.1"/>
    </source>
</evidence>
<proteinExistence type="inferred from homology"/>
<dbReference type="PANTHER" id="PTHR11042">
    <property type="entry name" value="EUKARYOTIC TRANSLATION INITIATION FACTOR 2-ALPHA KINASE EIF2-ALPHA KINASE -RELATED"/>
    <property type="match status" value="1"/>
</dbReference>
<dbReference type="GO" id="GO:0004672">
    <property type="term" value="F:protein kinase activity"/>
    <property type="evidence" value="ECO:0007669"/>
    <property type="project" value="InterPro"/>
</dbReference>
<dbReference type="Gene3D" id="3.30.200.20">
    <property type="entry name" value="Phosphorylase Kinase, domain 1"/>
    <property type="match status" value="1"/>
</dbReference>
<dbReference type="EMBL" id="VJMH01005445">
    <property type="protein sequence ID" value="KAF0695903.1"/>
    <property type="molecule type" value="Genomic_DNA"/>
</dbReference>
<dbReference type="EMBL" id="CAADRA010005466">
    <property type="protein sequence ID" value="VFT90156.1"/>
    <property type="molecule type" value="Genomic_DNA"/>
</dbReference>
<evidence type="ECO:0000313" key="12">
    <source>
        <dbReference type="Proteomes" id="UP000332933"/>
    </source>
</evidence>
<feature type="region of interest" description="Disordered" evidence="8">
    <location>
        <begin position="1"/>
        <end position="76"/>
    </location>
</feature>
<gene>
    <name evidence="11" type="primary">Aste57867_13317</name>
    <name evidence="10" type="ORF">As57867_013268</name>
    <name evidence="11" type="ORF">ASTE57867_13317</name>
</gene>
<feature type="compositionally biased region" description="Polar residues" evidence="8">
    <location>
        <begin position="57"/>
        <end position="68"/>
    </location>
</feature>
<reference evidence="11 12" key="1">
    <citation type="submission" date="2019-03" db="EMBL/GenBank/DDBJ databases">
        <authorList>
            <person name="Gaulin E."/>
            <person name="Dumas B."/>
        </authorList>
    </citation>
    <scope>NUCLEOTIDE SEQUENCE [LARGE SCALE GENOMIC DNA]</scope>
    <source>
        <strain evidence="11">CBS 568.67</strain>
    </source>
</reference>
<feature type="binding site" evidence="7">
    <location>
        <position position="198"/>
    </location>
    <ligand>
        <name>ATP</name>
        <dbReference type="ChEBI" id="CHEBI:30616"/>
    </ligand>
</feature>
<evidence type="ECO:0000256" key="4">
    <source>
        <dbReference type="ARBA" id="ARBA00022840"/>
    </source>
</evidence>
<evidence type="ECO:0000256" key="2">
    <source>
        <dbReference type="ARBA" id="ARBA00022741"/>
    </source>
</evidence>
<dbReference type="SUPFAM" id="SSF56112">
    <property type="entry name" value="Protein kinase-like (PK-like)"/>
    <property type="match status" value="1"/>
</dbReference>
<keyword evidence="2 7" id="KW-0547">Nucleotide-binding</keyword>